<dbReference type="CDD" id="cd03801">
    <property type="entry name" value="GT4_PimA-like"/>
    <property type="match status" value="1"/>
</dbReference>
<dbReference type="STRING" id="1618333.UR93_C0022G0008"/>
<dbReference type="PANTHER" id="PTHR45947:SF3">
    <property type="entry name" value="SULFOQUINOVOSYL TRANSFERASE SQD2"/>
    <property type="match status" value="1"/>
</dbReference>
<comment type="caution">
    <text evidence="3">The sequence shown here is derived from an EMBL/GenBank/DDBJ whole genome shotgun (WGS) entry which is preliminary data.</text>
</comment>
<sequence>MKIVVFCPYYPPHVGGLETHADEFNQYLSQKGVDIVVFTPLFPTDMPKIEIKHKNVKIVRYPAFEIISGYPLPKFWKLDFWKTFSNITKEKPDFIISRTRFFNTSLLCLIYAKLYKVTWIHIEHGSDFVKLSSSIKTYISKFYDQIIGRLIFNNSNLNISISRAVQRFVYQFDKRFSPIIYRGVDMKQMDKVLPDNKLRTKYQNKIIIAWAGRLYFWKGVEESIKSIHNLPDEIKNHIVFLIIGYGEDYNRLKKMAKYPIILLGQKNREETLAILKIADIYIHSSYPGGGLSTSLIEAMYCKCAIIATPNEGADEIVNKKNGIIIYKHQDIAPSLINLIESGKMKEYAQEANFSIINKLNWKKSSDKYYKILIKLQKIYETREN</sequence>
<gene>
    <name evidence="3" type="ORF">UR93_C0022G0008</name>
</gene>
<accession>A0A0G0D461</accession>
<protein>
    <submittedName>
        <fullName evidence="3">Glycosyl transferase group 1</fullName>
    </submittedName>
</protein>
<dbReference type="SUPFAM" id="SSF53756">
    <property type="entry name" value="UDP-Glycosyltransferase/glycogen phosphorylase"/>
    <property type="match status" value="1"/>
</dbReference>
<dbReference type="Proteomes" id="UP000034316">
    <property type="component" value="Unassembled WGS sequence"/>
</dbReference>
<dbReference type="InterPro" id="IPR028098">
    <property type="entry name" value="Glyco_trans_4-like_N"/>
</dbReference>
<dbReference type="Pfam" id="PF00534">
    <property type="entry name" value="Glycos_transf_1"/>
    <property type="match status" value="1"/>
</dbReference>
<dbReference type="Gene3D" id="3.40.50.2000">
    <property type="entry name" value="Glycogen Phosphorylase B"/>
    <property type="match status" value="2"/>
</dbReference>
<evidence type="ECO:0000313" key="3">
    <source>
        <dbReference type="EMBL" id="KKP88093.1"/>
    </source>
</evidence>
<dbReference type="InterPro" id="IPR050194">
    <property type="entry name" value="Glycosyltransferase_grp1"/>
</dbReference>
<dbReference type="PANTHER" id="PTHR45947">
    <property type="entry name" value="SULFOQUINOVOSYL TRANSFERASE SQD2"/>
    <property type="match status" value="1"/>
</dbReference>
<dbReference type="InterPro" id="IPR001296">
    <property type="entry name" value="Glyco_trans_1"/>
</dbReference>
<proteinExistence type="predicted"/>
<evidence type="ECO:0000259" key="1">
    <source>
        <dbReference type="Pfam" id="PF00534"/>
    </source>
</evidence>
<name>A0A0G0D461_9BACT</name>
<feature type="domain" description="Glycosyltransferase subfamily 4-like N-terminal" evidence="2">
    <location>
        <begin position="14"/>
        <end position="187"/>
    </location>
</feature>
<dbReference type="PATRIC" id="fig|1618333.3.peg.547"/>
<dbReference type="GO" id="GO:0016757">
    <property type="term" value="F:glycosyltransferase activity"/>
    <property type="evidence" value="ECO:0007669"/>
    <property type="project" value="InterPro"/>
</dbReference>
<feature type="domain" description="Glycosyl transferase family 1" evidence="1">
    <location>
        <begin position="201"/>
        <end position="351"/>
    </location>
</feature>
<organism evidence="3 4">
    <name type="scientific">Berkelbacteria bacterium GW2011_GWA2_35_9</name>
    <dbReference type="NCBI Taxonomy" id="1618333"/>
    <lineage>
        <taxon>Bacteria</taxon>
        <taxon>Candidatus Berkelbacteria</taxon>
    </lineage>
</organism>
<evidence type="ECO:0000313" key="4">
    <source>
        <dbReference type="Proteomes" id="UP000034316"/>
    </source>
</evidence>
<reference evidence="3 4" key="1">
    <citation type="journal article" date="2015" name="Nature">
        <title>rRNA introns, odd ribosomes, and small enigmatic genomes across a large radiation of phyla.</title>
        <authorList>
            <person name="Brown C.T."/>
            <person name="Hug L.A."/>
            <person name="Thomas B.C."/>
            <person name="Sharon I."/>
            <person name="Castelle C.J."/>
            <person name="Singh A."/>
            <person name="Wilkins M.J."/>
            <person name="Williams K.H."/>
            <person name="Banfield J.F."/>
        </authorList>
    </citation>
    <scope>NUCLEOTIDE SEQUENCE [LARGE SCALE GENOMIC DNA]</scope>
</reference>
<keyword evidence="3" id="KW-0808">Transferase</keyword>
<dbReference type="Pfam" id="PF13439">
    <property type="entry name" value="Glyco_transf_4"/>
    <property type="match status" value="1"/>
</dbReference>
<dbReference type="AlphaFoldDB" id="A0A0G0D461"/>
<dbReference type="EMBL" id="LBRB01000022">
    <property type="protein sequence ID" value="KKP88093.1"/>
    <property type="molecule type" value="Genomic_DNA"/>
</dbReference>
<evidence type="ECO:0000259" key="2">
    <source>
        <dbReference type="Pfam" id="PF13439"/>
    </source>
</evidence>